<dbReference type="AlphaFoldDB" id="A0A829F6U0"/>
<evidence type="ECO:0000259" key="2">
    <source>
        <dbReference type="Pfam" id="PF00534"/>
    </source>
</evidence>
<dbReference type="SUPFAM" id="SSF53756">
    <property type="entry name" value="UDP-Glycosyltransferase/glycogen phosphorylase"/>
    <property type="match status" value="1"/>
</dbReference>
<dbReference type="Gene3D" id="3.40.50.2000">
    <property type="entry name" value="Glycogen Phosphorylase B"/>
    <property type="match status" value="2"/>
</dbReference>
<comment type="caution">
    <text evidence="3">The sequence shown here is derived from an EMBL/GenBank/DDBJ whole genome shotgun (WGS) entry which is preliminary data.</text>
</comment>
<dbReference type="RefSeq" id="WP_010729052.1">
    <property type="nucleotide sequence ID" value="NZ_KB948134.1"/>
</dbReference>
<proteinExistence type="predicted"/>
<evidence type="ECO:0000313" key="4">
    <source>
        <dbReference type="Proteomes" id="UP000013834"/>
    </source>
</evidence>
<accession>A0A829F6U0</accession>
<evidence type="ECO:0000256" key="1">
    <source>
        <dbReference type="ARBA" id="ARBA00022679"/>
    </source>
</evidence>
<protein>
    <recommendedName>
        <fullName evidence="2">Glycosyl transferase family 1 domain-containing protein</fullName>
    </recommendedName>
</protein>
<dbReference type="GO" id="GO:0009103">
    <property type="term" value="P:lipopolysaccharide biosynthetic process"/>
    <property type="evidence" value="ECO:0007669"/>
    <property type="project" value="TreeGrafter"/>
</dbReference>
<dbReference type="InterPro" id="IPR001296">
    <property type="entry name" value="Glyco_trans_1"/>
</dbReference>
<reference evidence="3 4" key="1">
    <citation type="submission" date="2013-02" db="EMBL/GenBank/DDBJ databases">
        <title>The Genome Sequence of Enterococcus faecium VRE_84.</title>
        <authorList>
            <consortium name="The Broad Institute Genome Sequencing Platform"/>
            <consortium name="The Broad Institute Genome Sequencing Center for Infectious Disease"/>
            <person name="Earl A.M."/>
            <person name="Gilmore M.S."/>
            <person name="Lebreton F."/>
            <person name="Hammerum A.M."/>
            <person name="Jensen L.B."/>
            <person name="Guardabassi L."/>
            <person name="Walker B."/>
            <person name="Young S.K."/>
            <person name="Zeng Q."/>
            <person name="Gargeya S."/>
            <person name="Fitzgerald M."/>
            <person name="Haas B."/>
            <person name="Abouelleil A."/>
            <person name="Alvarado L."/>
            <person name="Arachchi H.M."/>
            <person name="Berlin A.M."/>
            <person name="Chapman S.B."/>
            <person name="Dewar J."/>
            <person name="Goldberg J."/>
            <person name="Griggs A."/>
            <person name="Gujja S."/>
            <person name="Hansen M."/>
            <person name="Howarth C."/>
            <person name="Imamovic A."/>
            <person name="Larimer J."/>
            <person name="McCowan C."/>
            <person name="Murphy C."/>
            <person name="Neiman D."/>
            <person name="Pearson M."/>
            <person name="Priest M."/>
            <person name="Roberts A."/>
            <person name="Saif S."/>
            <person name="Shea T."/>
            <person name="Sisk P."/>
            <person name="Sykes S."/>
            <person name="Wortman J."/>
            <person name="Nusbaum C."/>
            <person name="Birren B."/>
        </authorList>
    </citation>
    <scope>NUCLEOTIDE SEQUENCE [LARGE SCALE GENOMIC DNA]</scope>
    <source>
        <strain evidence="3 4">VRE 84</strain>
    </source>
</reference>
<gene>
    <name evidence="3" type="ORF">SMG_02318</name>
</gene>
<organism evidence="3 4">
    <name type="scientific">Enterococcus faecium EnGen0180</name>
    <dbReference type="NCBI Taxonomy" id="1157475"/>
    <lineage>
        <taxon>Bacteria</taxon>
        <taxon>Bacillati</taxon>
        <taxon>Bacillota</taxon>
        <taxon>Bacilli</taxon>
        <taxon>Lactobacillales</taxon>
        <taxon>Enterococcaceae</taxon>
        <taxon>Enterococcus</taxon>
    </lineage>
</organism>
<dbReference type="Pfam" id="PF00534">
    <property type="entry name" value="Glycos_transf_1"/>
    <property type="match status" value="1"/>
</dbReference>
<dbReference type="EMBL" id="AIVF01000041">
    <property type="protein sequence ID" value="EOG23453.1"/>
    <property type="molecule type" value="Genomic_DNA"/>
</dbReference>
<dbReference type="Proteomes" id="UP000013834">
    <property type="component" value="Unassembled WGS sequence"/>
</dbReference>
<keyword evidence="1" id="KW-0808">Transferase</keyword>
<dbReference type="PANTHER" id="PTHR46401">
    <property type="entry name" value="GLYCOSYLTRANSFERASE WBBK-RELATED"/>
    <property type="match status" value="1"/>
</dbReference>
<evidence type="ECO:0000313" key="3">
    <source>
        <dbReference type="EMBL" id="EOG23453.1"/>
    </source>
</evidence>
<feature type="domain" description="Glycosyl transferase family 1" evidence="2">
    <location>
        <begin position="230"/>
        <end position="388"/>
    </location>
</feature>
<dbReference type="PANTHER" id="PTHR46401:SF2">
    <property type="entry name" value="GLYCOSYLTRANSFERASE WBBK-RELATED"/>
    <property type="match status" value="1"/>
</dbReference>
<sequence>MKKSLVAITSIFPYGKSEPYFSEELNYLSKIQNLKIILFSLSPRVDDEKKDIPDNVELNTIFFKGYLFYLVYSFSLLINTELYKELFRLIRRRKFTKKKFVKLITYLSRSHYEYNRIKKILKAEYRFSNDSEILFYSYRLEYQAYILKLLKKEFPKCKFIARAHRYDLYEEHSKAGYLPFQREIIESLDDVITISNDGYHYLKSKYPTAKNISLRYLGTKNYLNVKNWSTNREKMRVVSCSNITSVKRVELIARSLKAIPKSYLVEWVHYGVGNDTDMNKIRKELDGMPCNIKCIFPGHIDNKELMVKYQKEVFHVFINVSTSEGIPVSIMEALSFGVPVIATNVGGTSEIISDGYNGYLLESDFSTDKLANLLCEVKEMEEHKYNTLRCNSRKIWEEKFSAEKNYMDFCNYLQELMPEEK</sequence>
<dbReference type="GO" id="GO:0016757">
    <property type="term" value="F:glycosyltransferase activity"/>
    <property type="evidence" value="ECO:0007669"/>
    <property type="project" value="InterPro"/>
</dbReference>
<name>A0A829F6U0_ENTFC</name>